<keyword evidence="3" id="KW-1185">Reference proteome</keyword>
<dbReference type="Proteomes" id="UP000049979">
    <property type="component" value="Unassembled WGS sequence"/>
</dbReference>
<dbReference type="STRING" id="301302.ERS852420_01886"/>
<reference evidence="3" key="1">
    <citation type="submission" date="2015-05" db="EMBL/GenBank/DDBJ databases">
        <authorList>
            <consortium name="Pathogen Informatics"/>
        </authorList>
    </citation>
    <scope>NUCLEOTIDE SEQUENCE [LARGE SCALE GENOMIC DNA]</scope>
    <source>
        <strain evidence="2 4">2789STDY5608863</strain>
        <strain evidence="3">M72</strain>
    </source>
</reference>
<evidence type="ECO:0000313" key="4">
    <source>
        <dbReference type="Proteomes" id="UP000095495"/>
    </source>
</evidence>
<protein>
    <submittedName>
        <fullName evidence="2">Phage-related protein</fullName>
    </submittedName>
</protein>
<name>A0A0M6WAY1_9FIRM</name>
<dbReference type="InterPro" id="IPR009241">
    <property type="entry name" value="HigB-like"/>
</dbReference>
<dbReference type="EMBL" id="CYXV01000007">
    <property type="protein sequence ID" value="CUM97368.1"/>
    <property type="molecule type" value="Genomic_DNA"/>
</dbReference>
<evidence type="ECO:0000313" key="3">
    <source>
        <dbReference type="Proteomes" id="UP000049979"/>
    </source>
</evidence>
<dbReference type="OrthoDB" id="1954101at2"/>
<dbReference type="RefSeq" id="WP_055066759.1">
    <property type="nucleotide sequence ID" value="NZ_CP173697.1"/>
</dbReference>
<dbReference type="AlphaFoldDB" id="A0A0M6WAY1"/>
<organism evidence="1 3">
    <name type="scientific">Roseburia faecis</name>
    <dbReference type="NCBI Taxonomy" id="301302"/>
    <lineage>
        <taxon>Bacteria</taxon>
        <taxon>Bacillati</taxon>
        <taxon>Bacillota</taxon>
        <taxon>Clostridia</taxon>
        <taxon>Lachnospirales</taxon>
        <taxon>Lachnospiraceae</taxon>
        <taxon>Roseburia</taxon>
    </lineage>
</organism>
<accession>A0A0M6WAY1</accession>
<evidence type="ECO:0000313" key="1">
    <source>
        <dbReference type="EMBL" id="CRL32079.1"/>
    </source>
</evidence>
<dbReference type="GeneID" id="99747326"/>
<proteinExistence type="predicted"/>
<dbReference type="EMBL" id="CVRR01000003">
    <property type="protein sequence ID" value="CRL32079.1"/>
    <property type="molecule type" value="Genomic_DNA"/>
</dbReference>
<evidence type="ECO:0000313" key="2">
    <source>
        <dbReference type="EMBL" id="CUM97368.1"/>
    </source>
</evidence>
<dbReference type="Proteomes" id="UP000095495">
    <property type="component" value="Unassembled WGS sequence"/>
</dbReference>
<dbReference type="Pfam" id="PF05973">
    <property type="entry name" value="Gp49"/>
    <property type="match status" value="1"/>
</dbReference>
<reference evidence="1" key="2">
    <citation type="submission" date="2015-05" db="EMBL/GenBank/DDBJ databases">
        <authorList>
            <person name="Wang D.B."/>
            <person name="Wang M."/>
        </authorList>
    </citation>
    <scope>NUCLEOTIDE SEQUENCE [LARGE SCALE GENOMIC DNA]</scope>
    <source>
        <strain evidence="1">M72</strain>
    </source>
</reference>
<sequence length="112" mass="13568">MILHNYLSNSGRDLIYEYINSLPEAEKIDGYTVLQHMEKGEFDKILFKRWEKKVYEVYFQKNNRVFYITVDKENIYLLHSCRKQKNKTEKKDANIVRKRAKELGNMLGRKFI</sequence>
<gene>
    <name evidence="2" type="ORF">ERS852420_01886</name>
    <name evidence="1" type="ORF">M72_19431</name>
</gene>